<evidence type="ECO:0000313" key="1">
    <source>
        <dbReference type="EMBL" id="OHA70916.1"/>
    </source>
</evidence>
<dbReference type="Proteomes" id="UP000177078">
    <property type="component" value="Unassembled WGS sequence"/>
</dbReference>
<reference evidence="1 2" key="1">
    <citation type="journal article" date="2016" name="Nat. Commun.">
        <title>Thousands of microbial genomes shed light on interconnected biogeochemical processes in an aquifer system.</title>
        <authorList>
            <person name="Anantharaman K."/>
            <person name="Brown C.T."/>
            <person name="Hug L.A."/>
            <person name="Sharon I."/>
            <person name="Castelle C.J."/>
            <person name="Probst A.J."/>
            <person name="Thomas B.C."/>
            <person name="Singh A."/>
            <person name="Wilkins M.J."/>
            <person name="Karaoz U."/>
            <person name="Brodie E.L."/>
            <person name="Williams K.H."/>
            <person name="Hubbard S.S."/>
            <person name="Banfield J.F."/>
        </authorList>
    </citation>
    <scope>NUCLEOTIDE SEQUENCE [LARGE SCALE GENOMIC DNA]</scope>
</reference>
<protein>
    <recommendedName>
        <fullName evidence="3">Nucleoid-associated protein, YbaB/EbfC family</fullName>
    </recommendedName>
</protein>
<proteinExistence type="predicted"/>
<gene>
    <name evidence="1" type="ORF">A3F15_02055</name>
</gene>
<sequence>MFDQLKQLAKLKNIQDSLAKEKKEVVMEGVRVVVNGRMEIEEIILNPDLDSARQAEALKKCINSAFLQVQRDLAGKMFSSGIGI</sequence>
<dbReference type="InterPro" id="IPR004401">
    <property type="entry name" value="YbaB/EbfC"/>
</dbReference>
<comment type="caution">
    <text evidence="1">The sequence shown here is derived from an EMBL/GenBank/DDBJ whole genome shotgun (WGS) entry which is preliminary data.</text>
</comment>
<dbReference type="Gene3D" id="3.30.1310.10">
    <property type="entry name" value="Nucleoid-associated protein YbaB-like domain"/>
    <property type="match status" value="1"/>
</dbReference>
<evidence type="ECO:0000313" key="2">
    <source>
        <dbReference type="Proteomes" id="UP000177078"/>
    </source>
</evidence>
<dbReference type="Pfam" id="PF02575">
    <property type="entry name" value="YbaB_DNA_bd"/>
    <property type="match status" value="1"/>
</dbReference>
<evidence type="ECO:0008006" key="3">
    <source>
        <dbReference type="Google" id="ProtNLM"/>
    </source>
</evidence>
<name>A0A1G2RDI4_9BACT</name>
<dbReference type="STRING" id="1802457.A3F15_02055"/>
<dbReference type="GO" id="GO:0003677">
    <property type="term" value="F:DNA binding"/>
    <property type="evidence" value="ECO:0007669"/>
    <property type="project" value="InterPro"/>
</dbReference>
<dbReference type="InterPro" id="IPR036894">
    <property type="entry name" value="YbaB-like_sf"/>
</dbReference>
<dbReference type="EMBL" id="MHUC01000015">
    <property type="protein sequence ID" value="OHA70916.1"/>
    <property type="molecule type" value="Genomic_DNA"/>
</dbReference>
<accession>A0A1G2RDI4</accession>
<dbReference type="SUPFAM" id="SSF82607">
    <property type="entry name" value="YbaB-like"/>
    <property type="match status" value="1"/>
</dbReference>
<organism evidence="1 2">
    <name type="scientific">Candidatus Wildermuthbacteria bacterium RIFCSPHIGHO2_12_FULL_40_12</name>
    <dbReference type="NCBI Taxonomy" id="1802457"/>
    <lineage>
        <taxon>Bacteria</taxon>
        <taxon>Candidatus Wildermuthiibacteriota</taxon>
    </lineage>
</organism>
<dbReference type="AlphaFoldDB" id="A0A1G2RDI4"/>